<reference evidence="2 3" key="1">
    <citation type="submission" date="2018-05" db="EMBL/GenBank/DDBJ databases">
        <title>Draft genome sequence of Scytalidium lignicola DSM 105466, a ubiquitous saprotrophic fungus.</title>
        <authorList>
            <person name="Buettner E."/>
            <person name="Gebauer A.M."/>
            <person name="Hofrichter M."/>
            <person name="Liers C."/>
            <person name="Kellner H."/>
        </authorList>
    </citation>
    <scope>NUCLEOTIDE SEQUENCE [LARGE SCALE GENOMIC DNA]</scope>
    <source>
        <strain evidence="2 3">DSM 105466</strain>
    </source>
</reference>
<evidence type="ECO:0000259" key="1">
    <source>
        <dbReference type="Pfam" id="PF12680"/>
    </source>
</evidence>
<name>A0A3E2GZK8_SCYLI</name>
<evidence type="ECO:0000313" key="3">
    <source>
        <dbReference type="Proteomes" id="UP000258309"/>
    </source>
</evidence>
<proteinExistence type="predicted"/>
<protein>
    <recommendedName>
        <fullName evidence="1">SnoaL-like domain-containing protein</fullName>
    </recommendedName>
</protein>
<evidence type="ECO:0000313" key="2">
    <source>
        <dbReference type="EMBL" id="RFU26457.1"/>
    </source>
</evidence>
<dbReference type="InterPro" id="IPR032710">
    <property type="entry name" value="NTF2-like_dom_sf"/>
</dbReference>
<gene>
    <name evidence="2" type="ORF">B7463_g9896</name>
</gene>
<dbReference type="OrthoDB" id="3468338at2759"/>
<organism evidence="2 3">
    <name type="scientific">Scytalidium lignicola</name>
    <name type="common">Hyphomycete</name>
    <dbReference type="NCBI Taxonomy" id="5539"/>
    <lineage>
        <taxon>Eukaryota</taxon>
        <taxon>Fungi</taxon>
        <taxon>Dikarya</taxon>
        <taxon>Ascomycota</taxon>
        <taxon>Pezizomycotina</taxon>
        <taxon>Leotiomycetes</taxon>
        <taxon>Leotiomycetes incertae sedis</taxon>
        <taxon>Scytalidium</taxon>
    </lineage>
</organism>
<keyword evidence="3" id="KW-1185">Reference proteome</keyword>
<accession>A0A3E2GZK8</accession>
<comment type="caution">
    <text evidence="2">The sequence shown here is derived from an EMBL/GenBank/DDBJ whole genome shotgun (WGS) entry which is preliminary data.</text>
</comment>
<dbReference type="Gene3D" id="3.10.450.50">
    <property type="match status" value="1"/>
</dbReference>
<dbReference type="SUPFAM" id="SSF54427">
    <property type="entry name" value="NTF2-like"/>
    <property type="match status" value="1"/>
</dbReference>
<dbReference type="Pfam" id="PF12680">
    <property type="entry name" value="SnoaL_2"/>
    <property type="match status" value="1"/>
</dbReference>
<dbReference type="AlphaFoldDB" id="A0A3E2GZK8"/>
<dbReference type="EMBL" id="NCSJ02000261">
    <property type="protein sequence ID" value="RFU26457.1"/>
    <property type="molecule type" value="Genomic_DNA"/>
</dbReference>
<feature type="non-terminal residue" evidence="2">
    <location>
        <position position="135"/>
    </location>
</feature>
<dbReference type="InterPro" id="IPR037401">
    <property type="entry name" value="SnoaL-like"/>
</dbReference>
<feature type="non-terminal residue" evidence="2">
    <location>
        <position position="1"/>
    </location>
</feature>
<dbReference type="Proteomes" id="UP000258309">
    <property type="component" value="Unassembled WGS sequence"/>
</dbReference>
<sequence length="135" mass="15318">MCGLAYDIKAWESVWLPDLPTLSEFYDEHAEISAFSPPKQNTWKGMDAIKAHFKEIQPIISPKFFNVTNLDLVNDGNAFYAAWDAEFELRIPGQEGVMEGRGIIHCVRKDGKVGVWTMYEDPTPFVQMAMKGQMA</sequence>
<feature type="domain" description="SnoaL-like" evidence="1">
    <location>
        <begin position="18"/>
        <end position="113"/>
    </location>
</feature>